<evidence type="ECO:0000313" key="2">
    <source>
        <dbReference type="Proteomes" id="UP000308600"/>
    </source>
</evidence>
<feature type="non-terminal residue" evidence="1">
    <location>
        <position position="351"/>
    </location>
</feature>
<gene>
    <name evidence="1" type="ORF">BDN72DRAFT_723880</name>
</gene>
<keyword evidence="2" id="KW-1185">Reference proteome</keyword>
<evidence type="ECO:0000313" key="1">
    <source>
        <dbReference type="EMBL" id="TFK70074.1"/>
    </source>
</evidence>
<accession>A0ACD3AWJ2</accession>
<name>A0ACD3AWJ2_9AGAR</name>
<organism evidence="1 2">
    <name type="scientific">Pluteus cervinus</name>
    <dbReference type="NCBI Taxonomy" id="181527"/>
    <lineage>
        <taxon>Eukaryota</taxon>
        <taxon>Fungi</taxon>
        <taxon>Dikarya</taxon>
        <taxon>Basidiomycota</taxon>
        <taxon>Agaricomycotina</taxon>
        <taxon>Agaricomycetes</taxon>
        <taxon>Agaricomycetidae</taxon>
        <taxon>Agaricales</taxon>
        <taxon>Pluteineae</taxon>
        <taxon>Pluteaceae</taxon>
        <taxon>Pluteus</taxon>
    </lineage>
</organism>
<reference evidence="1 2" key="1">
    <citation type="journal article" date="2019" name="Nat. Ecol. Evol.">
        <title>Megaphylogeny resolves global patterns of mushroom evolution.</title>
        <authorList>
            <person name="Varga T."/>
            <person name="Krizsan K."/>
            <person name="Foldi C."/>
            <person name="Dima B."/>
            <person name="Sanchez-Garcia M."/>
            <person name="Sanchez-Ramirez S."/>
            <person name="Szollosi G.J."/>
            <person name="Szarkandi J.G."/>
            <person name="Papp V."/>
            <person name="Albert L."/>
            <person name="Andreopoulos W."/>
            <person name="Angelini C."/>
            <person name="Antonin V."/>
            <person name="Barry K.W."/>
            <person name="Bougher N.L."/>
            <person name="Buchanan P."/>
            <person name="Buyck B."/>
            <person name="Bense V."/>
            <person name="Catcheside P."/>
            <person name="Chovatia M."/>
            <person name="Cooper J."/>
            <person name="Damon W."/>
            <person name="Desjardin D."/>
            <person name="Finy P."/>
            <person name="Geml J."/>
            <person name="Haridas S."/>
            <person name="Hughes K."/>
            <person name="Justo A."/>
            <person name="Karasinski D."/>
            <person name="Kautmanova I."/>
            <person name="Kiss B."/>
            <person name="Kocsube S."/>
            <person name="Kotiranta H."/>
            <person name="LaButti K.M."/>
            <person name="Lechner B.E."/>
            <person name="Liimatainen K."/>
            <person name="Lipzen A."/>
            <person name="Lukacs Z."/>
            <person name="Mihaltcheva S."/>
            <person name="Morgado L.N."/>
            <person name="Niskanen T."/>
            <person name="Noordeloos M.E."/>
            <person name="Ohm R.A."/>
            <person name="Ortiz-Santana B."/>
            <person name="Ovrebo C."/>
            <person name="Racz N."/>
            <person name="Riley R."/>
            <person name="Savchenko A."/>
            <person name="Shiryaev A."/>
            <person name="Soop K."/>
            <person name="Spirin V."/>
            <person name="Szebenyi C."/>
            <person name="Tomsovsky M."/>
            <person name="Tulloss R.E."/>
            <person name="Uehling J."/>
            <person name="Grigoriev I.V."/>
            <person name="Vagvolgyi C."/>
            <person name="Papp T."/>
            <person name="Martin F.M."/>
            <person name="Miettinen O."/>
            <person name="Hibbett D.S."/>
            <person name="Nagy L.G."/>
        </authorList>
    </citation>
    <scope>NUCLEOTIDE SEQUENCE [LARGE SCALE GENOMIC DNA]</scope>
    <source>
        <strain evidence="1 2">NL-1719</strain>
    </source>
</reference>
<proteinExistence type="predicted"/>
<dbReference type="Proteomes" id="UP000308600">
    <property type="component" value="Unassembled WGS sequence"/>
</dbReference>
<sequence>IRLDPFERAFAIKWLTGLIARFDDWVEVIESDDNDPTRLFEFAAEMLSAFTRDDSLETGNDNDDGEEDGDAITRPFVFPVFSTAGKIQAGEVRIELQDRALSDSDHTCVGLQSWGSAILMSEMICADVGRFFGASTTHGTNYKAHHGLQRVLELGAGTGMLSILTSKLVGQAYMPYHSSGDGHRGPDVWKVVATDYHPDVLANLKKNLEANLDSRSSTTSTTPVSVSVEKLDWNDVPDLDSKPKFDFVFAADVIYHPEHPTMIKGCVEKMLKVGGVFWMMVALRKTGRHDGLEEVVDECFKPGVVDADELASCHPGWRLVVLEREEIVRGTERRGLGRADESGYVLYKIGW</sequence>
<feature type="non-terminal residue" evidence="1">
    <location>
        <position position="1"/>
    </location>
</feature>
<protein>
    <submittedName>
        <fullName evidence="1">Uncharacterized protein</fullName>
    </submittedName>
</protein>
<dbReference type="EMBL" id="ML208319">
    <property type="protein sequence ID" value="TFK70074.1"/>
    <property type="molecule type" value="Genomic_DNA"/>
</dbReference>